<name>A0A518EL45_9BACT</name>
<organism evidence="1 2">
    <name type="scientific">Saltatorellus ferox</name>
    <dbReference type="NCBI Taxonomy" id="2528018"/>
    <lineage>
        <taxon>Bacteria</taxon>
        <taxon>Pseudomonadati</taxon>
        <taxon>Planctomycetota</taxon>
        <taxon>Planctomycetia</taxon>
        <taxon>Planctomycetia incertae sedis</taxon>
        <taxon>Saltatorellus</taxon>
    </lineage>
</organism>
<gene>
    <name evidence="1" type="ORF">Poly30_03020</name>
</gene>
<dbReference type="AlphaFoldDB" id="A0A518EL45"/>
<evidence type="ECO:0000313" key="2">
    <source>
        <dbReference type="Proteomes" id="UP000320390"/>
    </source>
</evidence>
<sequence length="394" mass="42403">MLASVFLLVAPSPMPTLPPWDDTCVTASNATITLGAYSAQPNRSLGPQDLTDHYRAILLPGARAEIGAVFAHADGNIDLRLWNEDCSAMLVESLSASDDELVSWTNSSNAPVEIVAEVFLASVPAAEVTYRFTTQGFFVTCDFEDIFEDNETCATAFPLAFAEEPTSDYLTIRPGDDDFFAITVPPMREQLIQVLNNGSVTNVDAELLDASCTTVLASSATTGWETLRASNSQPVPQTFHVRVYRADTLNQCSVYFLRRTTEPGVSYCTSAPSSAGAAANAYAGGSTSFAANDLALYTFPTPLNAFGMFLYSQGRQAVPLGNSLLCVGTTIQRGPVLSAFGDIFQWNVDYTRFAGSPIPFQSGGTYHFQAWFRDVNTGGFTFGLSDGYSVLLTP</sequence>
<evidence type="ECO:0000313" key="1">
    <source>
        <dbReference type="EMBL" id="QDV04809.1"/>
    </source>
</evidence>
<dbReference type="Proteomes" id="UP000320390">
    <property type="component" value="Chromosome"/>
</dbReference>
<keyword evidence="2" id="KW-1185">Reference proteome</keyword>
<proteinExistence type="predicted"/>
<dbReference type="EMBL" id="CP036434">
    <property type="protein sequence ID" value="QDV04809.1"/>
    <property type="molecule type" value="Genomic_DNA"/>
</dbReference>
<accession>A0A518EL45</accession>
<dbReference type="Gene3D" id="2.60.120.380">
    <property type="match status" value="1"/>
</dbReference>
<reference evidence="1 2" key="1">
    <citation type="submission" date="2019-02" db="EMBL/GenBank/DDBJ databases">
        <title>Deep-cultivation of Planctomycetes and their phenomic and genomic characterization uncovers novel biology.</title>
        <authorList>
            <person name="Wiegand S."/>
            <person name="Jogler M."/>
            <person name="Boedeker C."/>
            <person name="Pinto D."/>
            <person name="Vollmers J."/>
            <person name="Rivas-Marin E."/>
            <person name="Kohn T."/>
            <person name="Peeters S.H."/>
            <person name="Heuer A."/>
            <person name="Rast P."/>
            <person name="Oberbeckmann S."/>
            <person name="Bunk B."/>
            <person name="Jeske O."/>
            <person name="Meyerdierks A."/>
            <person name="Storesund J.E."/>
            <person name="Kallscheuer N."/>
            <person name="Luecker S."/>
            <person name="Lage O.M."/>
            <person name="Pohl T."/>
            <person name="Merkel B.J."/>
            <person name="Hornburger P."/>
            <person name="Mueller R.-W."/>
            <person name="Bruemmer F."/>
            <person name="Labrenz M."/>
            <person name="Spormann A.M."/>
            <person name="Op den Camp H."/>
            <person name="Overmann J."/>
            <person name="Amann R."/>
            <person name="Jetten M.S.M."/>
            <person name="Mascher T."/>
            <person name="Medema M.H."/>
            <person name="Devos D.P."/>
            <person name="Kaster A.-K."/>
            <person name="Ovreas L."/>
            <person name="Rohde M."/>
            <person name="Galperin M.Y."/>
            <person name="Jogler C."/>
        </authorList>
    </citation>
    <scope>NUCLEOTIDE SEQUENCE [LARGE SCALE GENOMIC DNA]</scope>
    <source>
        <strain evidence="1 2">Poly30</strain>
    </source>
</reference>
<protein>
    <submittedName>
        <fullName evidence="1">Uncharacterized protein</fullName>
    </submittedName>
</protein>